<evidence type="ECO:0000313" key="2">
    <source>
        <dbReference type="Proteomes" id="UP000515164"/>
    </source>
</evidence>
<keyword evidence="2" id="KW-1185">Reference proteome</keyword>
<evidence type="ECO:0000259" key="1">
    <source>
        <dbReference type="PROSITE" id="PS50304"/>
    </source>
</evidence>
<organism evidence="2 3">
    <name type="scientific">Bombus bifarius</name>
    <dbReference type="NCBI Taxonomy" id="103933"/>
    <lineage>
        <taxon>Eukaryota</taxon>
        <taxon>Metazoa</taxon>
        <taxon>Ecdysozoa</taxon>
        <taxon>Arthropoda</taxon>
        <taxon>Hexapoda</taxon>
        <taxon>Insecta</taxon>
        <taxon>Pterygota</taxon>
        <taxon>Neoptera</taxon>
        <taxon>Endopterygota</taxon>
        <taxon>Hymenoptera</taxon>
        <taxon>Apocrita</taxon>
        <taxon>Aculeata</taxon>
        <taxon>Apoidea</taxon>
        <taxon>Anthophila</taxon>
        <taxon>Apidae</taxon>
        <taxon>Bombus</taxon>
        <taxon>Pyrobombus</taxon>
    </lineage>
</organism>
<reference evidence="3" key="1">
    <citation type="submission" date="2025-08" db="UniProtKB">
        <authorList>
            <consortium name="RefSeq"/>
        </authorList>
    </citation>
    <scope>IDENTIFICATION</scope>
    <source>
        <tissue evidence="3">Muscle</tissue>
    </source>
</reference>
<dbReference type="RefSeq" id="XP_033300981.1">
    <property type="nucleotide sequence ID" value="XM_033445090.1"/>
</dbReference>
<dbReference type="KEGG" id="bbif:117206088"/>
<gene>
    <name evidence="3" type="primary">LOC117206088</name>
</gene>
<dbReference type="CDD" id="cd20379">
    <property type="entry name" value="Tudor_dTUD-like"/>
    <property type="match status" value="1"/>
</dbReference>
<dbReference type="Proteomes" id="UP000515164">
    <property type="component" value="Unplaced"/>
</dbReference>
<sequence>MLERLQAAPSFLPLSIFDIGTICAAKYLENGQWRRPKILSHSEEGTEVLCIDYGNITITNETRTLPFINVPPLSKCCTMKKPNSINSCPLDACKIFEELAAGGKTMFQFEILDDISNLLSVKLSFNGKNVADILVPLYF</sequence>
<name>A0A6P8LKK7_9HYME</name>
<dbReference type="InterPro" id="IPR002999">
    <property type="entry name" value="Tudor"/>
</dbReference>
<feature type="domain" description="Tudor" evidence="1">
    <location>
        <begin position="16"/>
        <end position="74"/>
    </location>
</feature>
<proteinExistence type="predicted"/>
<protein>
    <submittedName>
        <fullName evidence="3">Uncharacterized protein LOC117206088</fullName>
    </submittedName>
</protein>
<dbReference type="AlphaFoldDB" id="A0A6P8LKK7"/>
<dbReference type="GeneID" id="117206088"/>
<dbReference type="PROSITE" id="PS50304">
    <property type="entry name" value="TUDOR"/>
    <property type="match status" value="1"/>
</dbReference>
<evidence type="ECO:0000313" key="3">
    <source>
        <dbReference type="RefSeq" id="XP_033300981.1"/>
    </source>
</evidence>
<dbReference type="Pfam" id="PF00567">
    <property type="entry name" value="TUDOR"/>
    <property type="match status" value="1"/>
</dbReference>
<dbReference type="Gene3D" id="2.30.30.140">
    <property type="match status" value="1"/>
</dbReference>
<accession>A0A6P8LKK7</accession>
<dbReference type="SUPFAM" id="SSF63748">
    <property type="entry name" value="Tudor/PWWP/MBT"/>
    <property type="match status" value="1"/>
</dbReference>